<evidence type="ECO:0000256" key="3">
    <source>
        <dbReference type="ARBA" id="ARBA00022801"/>
    </source>
</evidence>
<dbReference type="Pfam" id="PF22936">
    <property type="entry name" value="Pol_BBD"/>
    <property type="match status" value="1"/>
</dbReference>
<dbReference type="InterPro" id="IPR057670">
    <property type="entry name" value="SH3_retrovirus"/>
</dbReference>
<dbReference type="Pfam" id="PF00665">
    <property type="entry name" value="rve"/>
    <property type="match status" value="1"/>
</dbReference>
<dbReference type="GO" id="GO:0015074">
    <property type="term" value="P:DNA integration"/>
    <property type="evidence" value="ECO:0007669"/>
    <property type="project" value="InterPro"/>
</dbReference>
<protein>
    <submittedName>
        <fullName evidence="6">Putative ribonuclease H-like domain-containing protein</fullName>
    </submittedName>
</protein>
<dbReference type="InterPro" id="IPR013103">
    <property type="entry name" value="RVT_2"/>
</dbReference>
<dbReference type="InterPro" id="IPR036397">
    <property type="entry name" value="RNaseH_sf"/>
</dbReference>
<dbReference type="Pfam" id="PF25597">
    <property type="entry name" value="SH3_retrovirus"/>
    <property type="match status" value="1"/>
</dbReference>
<evidence type="ECO:0000256" key="2">
    <source>
        <dbReference type="ARBA" id="ARBA00022723"/>
    </source>
</evidence>
<dbReference type="GO" id="GO:0046872">
    <property type="term" value="F:metal ion binding"/>
    <property type="evidence" value="ECO:0007669"/>
    <property type="project" value="UniProtKB-KW"/>
</dbReference>
<organism evidence="6">
    <name type="scientific">Tanacetum cinerariifolium</name>
    <name type="common">Dalmatian daisy</name>
    <name type="synonym">Chrysanthemum cinerariifolium</name>
    <dbReference type="NCBI Taxonomy" id="118510"/>
    <lineage>
        <taxon>Eukaryota</taxon>
        <taxon>Viridiplantae</taxon>
        <taxon>Streptophyta</taxon>
        <taxon>Embryophyta</taxon>
        <taxon>Tracheophyta</taxon>
        <taxon>Spermatophyta</taxon>
        <taxon>Magnoliopsida</taxon>
        <taxon>eudicotyledons</taxon>
        <taxon>Gunneridae</taxon>
        <taxon>Pentapetalae</taxon>
        <taxon>asterids</taxon>
        <taxon>campanulids</taxon>
        <taxon>Asterales</taxon>
        <taxon>Asteraceae</taxon>
        <taxon>Asteroideae</taxon>
        <taxon>Anthemideae</taxon>
        <taxon>Anthemidinae</taxon>
        <taxon>Tanacetum</taxon>
    </lineage>
</organism>
<feature type="compositionally biased region" description="Basic and acidic residues" evidence="4">
    <location>
        <begin position="1414"/>
        <end position="1435"/>
    </location>
</feature>
<keyword evidence="3" id="KW-0378">Hydrolase</keyword>
<feature type="region of interest" description="Disordered" evidence="4">
    <location>
        <begin position="56"/>
        <end position="83"/>
    </location>
</feature>
<evidence type="ECO:0000313" key="6">
    <source>
        <dbReference type="EMBL" id="GEU92231.1"/>
    </source>
</evidence>
<dbReference type="GO" id="GO:0008233">
    <property type="term" value="F:peptidase activity"/>
    <property type="evidence" value="ECO:0007669"/>
    <property type="project" value="UniProtKB-KW"/>
</dbReference>
<feature type="region of interest" description="Disordered" evidence="4">
    <location>
        <begin position="1389"/>
        <end position="1435"/>
    </location>
</feature>
<evidence type="ECO:0000259" key="5">
    <source>
        <dbReference type="PROSITE" id="PS50994"/>
    </source>
</evidence>
<name>A0A6L2P140_TANCI</name>
<gene>
    <name evidence="6" type="ORF">Tci_064209</name>
</gene>
<dbReference type="InterPro" id="IPR039537">
    <property type="entry name" value="Retrotran_Ty1/copia-like"/>
</dbReference>
<dbReference type="Gene3D" id="3.30.420.10">
    <property type="entry name" value="Ribonuclease H-like superfamily/Ribonuclease H"/>
    <property type="match status" value="1"/>
</dbReference>
<feature type="compositionally biased region" description="Polar residues" evidence="4">
    <location>
        <begin position="56"/>
        <end position="70"/>
    </location>
</feature>
<dbReference type="InterPro" id="IPR012337">
    <property type="entry name" value="RNaseH-like_sf"/>
</dbReference>
<dbReference type="PROSITE" id="PS50994">
    <property type="entry name" value="INTEGRASE"/>
    <property type="match status" value="1"/>
</dbReference>
<proteinExistence type="predicted"/>
<dbReference type="Pfam" id="PF07727">
    <property type="entry name" value="RVT_2"/>
    <property type="match status" value="1"/>
</dbReference>
<sequence length="1435" mass="161813">MWLDEHLERESEKWVSDSKEESEPKDPQQSVLSFAQSSEHVEIPRHSVQPIETTFQAAPSVLASPTSNGSGKRRNRKLVLTSNSPPRVKVVHVPVVSAAQGKQGTWVWKPKCLLLDHDFRTRSASMTLKRFDYNDALGRSNGCSRHMIGNMSYLSVFEELNEGYFAFGGNPKGGKITGKGKIKTCKLDFDNVYFVKELKFNLFSVSQMCDKKNNVLFTDTECLVLSSDFKLPDESQVLLRVPRENNMYNVNLKKILPFRDLTCLFAKATLDESNLWHRRLAHVNFKTLNKLVKGNLFRGLPTKVFENDNSCVACKKGKQHRASCKTKPVSSVDQPLFRLHMDLFRPTFVKSLNKKSYCLVITDDYSRFTWVFFLATKDETCPILKTFITGLENQLSLTVKVSRSDNGTEFKNSDLNQTLIKAARTMLANSLLPIPFWAEAVNTDCYVQNRVLVTKPHNKTPYELLHGRSPSIGFMRPFGCPVTILNTLDRLGKFQGKVDEGILVGYSMYSKAFRVFNSRTRIIQETLHVDFLENKPNVAGNQPNSGAGFQDNLDVEKAGEEVDLSYMLFPMWSSVGFTNPQNNAEDVAFDGKEHDFDVKKPESKVILSPSCSAQSKEQDDKTLKEAKGMRLEDIIYSDDEDVVGADADFNNLESSILINDIIFGATNKDLCRSFEKLMKDKFQMSSIRELTFFLGLQVKQKKDGIFISQDKYVAKILRKFGLTEGKSASTPIDTEKPLLKDPDGEDVDVHTYRSMIIKRIFRYLKGKPHLGLWYPKDSPFDLVAYSDSDYAGCKKKTVVATSSTEAEYVAAASCCAQGTQLTHALFAESCNGSQFTMTNAHTGHKLLLFCLAIWCCSVNAVSYIKYALTVNPHIYVSCIKQFWNTVTVKQSNDVTRLQALVNRKKVVITETIIRDVLHLDDANGVDCLPNEEIFAGLARMGYEKPTTKLTFYKAFFSSQWKFLIHAILQSMSAKRTSWNEFSSAMVHSLDYQNQLGDLSTHSIKYISPALTQKVFANMRRVGKGCSGVETPLFEDVSVDDVQDNFIPSPALPTSPPSPQAIPSTSHEALDACAALTRRVEHLEHDKVAQDLKITKLKTRVKKLERANKVKTLKLRRLKKVGTSQRIDTSDDTMEDVSNQRRMIDKLDRDEGVALMGEKEEEKKGKEVKVISDDAQVEGRQAEIQAKIYHIDMDHPFKVLSMHEEESIEVQEVVEVVTTAKLITEVVTAASTLVSAASIIIPTAEPKVPATTITAAPVKVATASTKRTRGVVIRDPEKESTVITHGDTKSKDKGKGIMIEEPKPIKKKQQVKIDEVYARKLHEELNQERRYPLLRFTLDQMLNAVRLQVEEQSEMSLELIRIMPPRRLKKKSVKRLVEKRVAKAIEEYEKTRANLDNDESSGGNSENAGGMVMDIQKKDKIKAKTDKTEHGMEKRE</sequence>
<keyword evidence="1" id="KW-0645">Protease</keyword>
<dbReference type="GO" id="GO:0006508">
    <property type="term" value="P:proteolysis"/>
    <property type="evidence" value="ECO:0007669"/>
    <property type="project" value="UniProtKB-KW"/>
</dbReference>
<dbReference type="Pfam" id="PF13976">
    <property type="entry name" value="gag_pre-integrs"/>
    <property type="match status" value="1"/>
</dbReference>
<dbReference type="SUPFAM" id="SSF53098">
    <property type="entry name" value="Ribonuclease H-like"/>
    <property type="match status" value="1"/>
</dbReference>
<dbReference type="InterPro" id="IPR001584">
    <property type="entry name" value="Integrase_cat-core"/>
</dbReference>
<evidence type="ECO:0000256" key="4">
    <source>
        <dbReference type="SAM" id="MobiDB-lite"/>
    </source>
</evidence>
<evidence type="ECO:0000256" key="1">
    <source>
        <dbReference type="ARBA" id="ARBA00022670"/>
    </source>
</evidence>
<dbReference type="PANTHER" id="PTHR42648">
    <property type="entry name" value="TRANSPOSASE, PUTATIVE-RELATED"/>
    <property type="match status" value="1"/>
</dbReference>
<dbReference type="GO" id="GO:0003676">
    <property type="term" value="F:nucleic acid binding"/>
    <property type="evidence" value="ECO:0007669"/>
    <property type="project" value="InterPro"/>
</dbReference>
<dbReference type="InterPro" id="IPR025724">
    <property type="entry name" value="GAG-pre-integrase_dom"/>
</dbReference>
<reference evidence="6" key="1">
    <citation type="journal article" date="2019" name="Sci. Rep.">
        <title>Draft genome of Tanacetum cinerariifolium, the natural source of mosquito coil.</title>
        <authorList>
            <person name="Yamashiro T."/>
            <person name="Shiraishi A."/>
            <person name="Satake H."/>
            <person name="Nakayama K."/>
        </authorList>
    </citation>
    <scope>NUCLEOTIDE SEQUENCE</scope>
</reference>
<accession>A0A6L2P140</accession>
<feature type="domain" description="Integrase catalytic" evidence="5">
    <location>
        <begin position="331"/>
        <end position="435"/>
    </location>
</feature>
<dbReference type="EMBL" id="BKCJ010010581">
    <property type="protein sequence ID" value="GEU92231.1"/>
    <property type="molecule type" value="Genomic_DNA"/>
</dbReference>
<dbReference type="PANTHER" id="PTHR42648:SF32">
    <property type="entry name" value="RIBONUCLEASE H-LIKE DOMAIN, GAG-PRE-INTEGRASE DOMAIN PROTEIN-RELATED"/>
    <property type="match status" value="1"/>
</dbReference>
<feature type="compositionally biased region" description="Polar residues" evidence="4">
    <location>
        <begin position="27"/>
        <end position="38"/>
    </location>
</feature>
<feature type="compositionally biased region" description="Basic and acidic residues" evidence="4">
    <location>
        <begin position="1"/>
        <end position="26"/>
    </location>
</feature>
<feature type="region of interest" description="Disordered" evidence="4">
    <location>
        <begin position="1"/>
        <end position="40"/>
    </location>
</feature>
<comment type="caution">
    <text evidence="6">The sequence shown here is derived from an EMBL/GenBank/DDBJ whole genome shotgun (WGS) entry which is preliminary data.</text>
</comment>
<keyword evidence="2" id="KW-0479">Metal-binding</keyword>
<dbReference type="InterPro" id="IPR054722">
    <property type="entry name" value="PolX-like_BBD"/>
</dbReference>